<organism evidence="2 3">
    <name type="scientific">Sunxiuqinia elliptica</name>
    <dbReference type="NCBI Taxonomy" id="655355"/>
    <lineage>
        <taxon>Bacteria</taxon>
        <taxon>Pseudomonadati</taxon>
        <taxon>Bacteroidota</taxon>
        <taxon>Bacteroidia</taxon>
        <taxon>Marinilabiliales</taxon>
        <taxon>Prolixibacteraceae</taxon>
        <taxon>Sunxiuqinia</taxon>
    </lineage>
</organism>
<name>A0A4R6GYL6_9BACT</name>
<dbReference type="AlphaFoldDB" id="A0A4R6GYL6"/>
<sequence length="150" mass="17325">MKRGNLFKILNFAKIPVILAGVFLVLKWLKGTIDLPAIKNKLFPHWGANPLIFDPEIAAKRQQDAMMNWGTDEELLFNSLEHPDGKPFSGKQLKQVFEAFGFRDYDFTGGRNVFLGAAKNLFEWYESELTRKEKVRMRAIWEKSGLDLTF</sequence>
<comment type="caution">
    <text evidence="2">The sequence shown here is derived from an EMBL/GenBank/DDBJ whole genome shotgun (WGS) entry which is preliminary data.</text>
</comment>
<dbReference type="EMBL" id="SNWI01000006">
    <property type="protein sequence ID" value="TDN99954.1"/>
    <property type="molecule type" value="Genomic_DNA"/>
</dbReference>
<evidence type="ECO:0000256" key="1">
    <source>
        <dbReference type="SAM" id="Phobius"/>
    </source>
</evidence>
<accession>A0A4R6GYL6</accession>
<keyword evidence="1" id="KW-1133">Transmembrane helix</keyword>
<protein>
    <submittedName>
        <fullName evidence="2">Uncharacterized protein</fullName>
    </submittedName>
</protein>
<dbReference type="RefSeq" id="WP_133465497.1">
    <property type="nucleotide sequence ID" value="NZ_SNWI01000006.1"/>
</dbReference>
<feature type="transmembrane region" description="Helical" evidence="1">
    <location>
        <begin position="12"/>
        <end position="29"/>
    </location>
</feature>
<evidence type="ECO:0000313" key="2">
    <source>
        <dbReference type="EMBL" id="TDN99954.1"/>
    </source>
</evidence>
<reference evidence="2 3" key="1">
    <citation type="submission" date="2019-03" db="EMBL/GenBank/DDBJ databases">
        <title>Freshwater and sediment microbial communities from various areas in North America, analyzing microbe dynamics in response to fracking.</title>
        <authorList>
            <person name="Lamendella R."/>
        </authorList>
    </citation>
    <scope>NUCLEOTIDE SEQUENCE [LARGE SCALE GENOMIC DNA]</scope>
    <source>
        <strain evidence="2 3">114D</strain>
    </source>
</reference>
<keyword evidence="1" id="KW-0472">Membrane</keyword>
<dbReference type="OrthoDB" id="1119470at2"/>
<gene>
    <name evidence="2" type="ORF">DET52_106167</name>
</gene>
<keyword evidence="1" id="KW-0812">Transmembrane</keyword>
<proteinExistence type="predicted"/>
<evidence type="ECO:0000313" key="3">
    <source>
        <dbReference type="Proteomes" id="UP000294848"/>
    </source>
</evidence>
<dbReference type="Proteomes" id="UP000294848">
    <property type="component" value="Unassembled WGS sequence"/>
</dbReference>